<keyword evidence="12" id="KW-0675">Receptor</keyword>
<keyword evidence="11" id="KW-0829">Tyrosine-protein kinase</keyword>
<dbReference type="SMART" id="SM00219">
    <property type="entry name" value="TyrKc"/>
    <property type="match status" value="1"/>
</dbReference>
<feature type="transmembrane region" description="Helical" evidence="17">
    <location>
        <begin position="996"/>
        <end position="1014"/>
    </location>
</feature>
<keyword evidence="3" id="KW-0597">Phosphoprotein</keyword>
<keyword evidence="10 17" id="KW-0472">Membrane</keyword>
<dbReference type="InterPro" id="IPR017441">
    <property type="entry name" value="Protein_kinase_ATP_BS"/>
</dbReference>
<dbReference type="InterPro" id="IPR036941">
    <property type="entry name" value="Rcpt_L-dom_sf"/>
</dbReference>
<dbReference type="CDD" id="cd00064">
    <property type="entry name" value="FU"/>
    <property type="match status" value="2"/>
</dbReference>
<evidence type="ECO:0000256" key="16">
    <source>
        <dbReference type="SAM" id="MobiDB-lite"/>
    </source>
</evidence>
<evidence type="ECO:0000313" key="19">
    <source>
        <dbReference type="EMBL" id="TKR93361.1"/>
    </source>
</evidence>
<dbReference type="SUPFAM" id="SSF56112">
    <property type="entry name" value="Protein kinase-like (PK-like)"/>
    <property type="match status" value="1"/>
</dbReference>
<dbReference type="InterPro" id="IPR001245">
    <property type="entry name" value="Ser-Thr/Tyr_kinase_cat_dom"/>
</dbReference>
<sequence length="1389" mass="156282">MQFPKGNEGQGEAEAAVYRQPKNKEEMSHNGGWSNKEEKRNGTEEICFCYHSDVTLQYDLVVCSGEENARSSNNNWYTDPKSRIASLKNIYSNCTTVIGNLELTNIMVDKINGTDQLDFSSPPDLSFLNDIEEVTGYLLIYANELESISLPNLKVVWGDKKFDGSSGVHISQNSNLKILSMPNFRSLQDGTFNVSGNPRLCYFQNKVDFDELLGGKSKDRLNMDDPPAADRFLPNFHYCKDEPQPSCTANCKKNCWGPGESECQIIYRSICPKSCDSGMCFMDKNETKCCDMSCAGGCFGEGKKACTACANFMQDHACVDRCNGVTKYDRIRGISVPLPVDEKRYTSDRYCVNECPHNTLIEDGNCVKRCKPGLAENEKRVCEICPGGICPKKCILEQTLDAGWLRDPRHKNCVKIEGYITLFTHSFEYHLNDKNQTVPGITAEDLEVLSTVKVVTDYIYISTGHNSPATLNFLRNLEEIQGRNQLSQRHTLIISSNTALREMMLAKLKRIVRGDVLISGNRVLCFADSIPFPLALQMNGSVTIRENQDIETCAAHGLVCDKSCNGTLGCWGEGPSMCVKCQNYRWDGKCVGDCPKTGFFKNETLKECVACHDECETCSRPGDDYSCEKCRHVSLKQGNRTQCVLECPLSHFRSGSICQLCDESCYENGCTGPGSFAGPGGCDICEYAYKLDNVSEQFQCIMAKDNNPREICQDNGLTNYFVSGGSVRAKQYLCERCHSECASCRLFGDEIEKSECKCKNYELRSNVPAKKTRCVSDCGPGSMILLERAEGKAGVCQECHQFCDQKKSCRGPFEDQCDACEFGGVRDADGNLKCFAECPTELPYADEGICKEIDPKQEEQKRRYIMYFWIAIILVLTLIVCGILGYYAKKNRRLYKEELEMNPPSIPPQDPFESGVLPDMTRLIIIPKDNLEYGELKLGEGAFGVVYKGYLYPKGRGSGKVPVAIKVLKTTAKDGSAEKEMVEEASLMASMSHKHLLKIAGISLVNGVSIVTPYRKYGCLLEFLKRHQKHLFAKDLLLYCYQIADAMEYLHERKMVHRDLAARNVLVKRPNHVEVTDFGLAKMLRRDEDSIEVNGKVAPKWLALECFEKKTFNEKTDVWAFGVTCWEILTKGCVPYKNKTLRDIQQDLEDGRRLDCPNNVGKDLHSFLILCWLQRPQSRPTFSELKRRLEEFCRRPSEYIREVNVRTEAQTDREMQKIVECYQDSFMDEGDDEFPTLLSDESSQHSPSSPSKPLLPRNGRLRSTESGGTTRYHSDPVPKGHSTVVPLPEAYQVGLKEDSYMVPRSRHEMMEDAVEFYTPVIVDETGRKELTPYYNEVPGKLHDSKSPTYINDAPPTEAPQYMNGESSPTESVSNPTYISGPIAQKETTL</sequence>
<feature type="binding site" evidence="15">
    <location>
        <position position="966"/>
    </location>
    <ligand>
        <name>ATP</name>
        <dbReference type="ChEBI" id="CHEBI:30616"/>
    </ligand>
</feature>
<evidence type="ECO:0000259" key="18">
    <source>
        <dbReference type="PROSITE" id="PS50011"/>
    </source>
</evidence>
<dbReference type="GO" id="GO:0043235">
    <property type="term" value="C:receptor complex"/>
    <property type="evidence" value="ECO:0007669"/>
    <property type="project" value="TreeGrafter"/>
</dbReference>
<evidence type="ECO:0000256" key="2">
    <source>
        <dbReference type="ARBA" id="ARBA00011902"/>
    </source>
</evidence>
<dbReference type="InterPro" id="IPR000719">
    <property type="entry name" value="Prot_kinase_dom"/>
</dbReference>
<dbReference type="Pfam" id="PF07714">
    <property type="entry name" value="PK_Tyr_Ser-Thr"/>
    <property type="match status" value="1"/>
</dbReference>
<proteinExistence type="predicted"/>
<dbReference type="Gene3D" id="3.30.200.20">
    <property type="entry name" value="Phosphorylase Kinase, domain 1"/>
    <property type="match status" value="1"/>
</dbReference>
<dbReference type="InterPro" id="IPR008266">
    <property type="entry name" value="Tyr_kinase_AS"/>
</dbReference>
<keyword evidence="8 15" id="KW-0067">ATP-binding</keyword>
<comment type="caution">
    <text evidence="19">The sequence shown here is derived from an EMBL/GenBank/DDBJ whole genome shotgun (WGS) entry which is preliminary data.</text>
</comment>
<dbReference type="SUPFAM" id="SSF52058">
    <property type="entry name" value="L domain-like"/>
    <property type="match status" value="2"/>
</dbReference>
<dbReference type="GO" id="GO:0038127">
    <property type="term" value="P:ERBB signaling pathway"/>
    <property type="evidence" value="ECO:0007669"/>
    <property type="project" value="UniProtKB-ARBA"/>
</dbReference>
<evidence type="ECO:0000256" key="8">
    <source>
        <dbReference type="ARBA" id="ARBA00022840"/>
    </source>
</evidence>
<feature type="region of interest" description="Disordered" evidence="16">
    <location>
        <begin position="1336"/>
        <end position="1389"/>
    </location>
</feature>
<keyword evidence="13" id="KW-0325">Glycoprotein</keyword>
<evidence type="ECO:0000256" key="3">
    <source>
        <dbReference type="ARBA" id="ARBA00022553"/>
    </source>
</evidence>
<reference evidence="19 20" key="2">
    <citation type="journal article" date="2019" name="G3 (Bethesda)">
        <title>Hybrid Assembly of the Genome of the Entomopathogenic Nematode Steinernema carpocapsae Identifies the X-Chromosome.</title>
        <authorList>
            <person name="Serra L."/>
            <person name="Macchietto M."/>
            <person name="Macias-Munoz A."/>
            <person name="McGill C.J."/>
            <person name="Rodriguez I.M."/>
            <person name="Rodriguez B."/>
            <person name="Murad R."/>
            <person name="Mortazavi A."/>
        </authorList>
    </citation>
    <scope>NUCLEOTIDE SEQUENCE [LARGE SCALE GENOMIC DNA]</scope>
    <source>
        <strain evidence="19 20">ALL</strain>
    </source>
</reference>
<dbReference type="InterPro" id="IPR006211">
    <property type="entry name" value="Furin-like_Cys-rich_dom"/>
</dbReference>
<dbReference type="Gene3D" id="3.80.20.20">
    <property type="entry name" value="Receptor L-domain"/>
    <property type="match status" value="2"/>
</dbReference>
<name>A0A4U5PB46_STECR</name>
<evidence type="ECO:0000256" key="1">
    <source>
        <dbReference type="ARBA" id="ARBA00004479"/>
    </source>
</evidence>
<dbReference type="STRING" id="34508.A0A4U5PB46"/>
<dbReference type="EC" id="2.7.10.1" evidence="2"/>
<dbReference type="InterPro" id="IPR032778">
    <property type="entry name" value="GF_recep_IV"/>
</dbReference>
<dbReference type="InterPro" id="IPR000494">
    <property type="entry name" value="Rcpt_L-dom"/>
</dbReference>
<dbReference type="Gene3D" id="2.10.220.10">
    <property type="entry name" value="Hormone Receptor, Insulin-like Growth Factor Receptor 1, Chain A, domain 2"/>
    <property type="match status" value="3"/>
</dbReference>
<dbReference type="InterPro" id="IPR009030">
    <property type="entry name" value="Growth_fac_rcpt_cys_sf"/>
</dbReference>
<comment type="subcellular location">
    <subcellularLocation>
        <location evidence="1">Membrane</location>
        <topology evidence="1">Single-pass type I membrane protein</topology>
    </subcellularLocation>
</comment>
<dbReference type="Pfam" id="PF14843">
    <property type="entry name" value="GF_recep_IV"/>
    <property type="match status" value="1"/>
</dbReference>
<reference evidence="19 20" key="1">
    <citation type="journal article" date="2015" name="Genome Biol.">
        <title>Comparative genomics of Steinernema reveals deeply conserved gene regulatory networks.</title>
        <authorList>
            <person name="Dillman A.R."/>
            <person name="Macchietto M."/>
            <person name="Porter C.F."/>
            <person name="Rogers A."/>
            <person name="Williams B."/>
            <person name="Antoshechkin I."/>
            <person name="Lee M.M."/>
            <person name="Goodwin Z."/>
            <person name="Lu X."/>
            <person name="Lewis E.E."/>
            <person name="Goodrich-Blair H."/>
            <person name="Stock S.P."/>
            <person name="Adams B.J."/>
            <person name="Sternberg P.W."/>
            <person name="Mortazavi A."/>
        </authorList>
    </citation>
    <scope>NUCLEOTIDE SEQUENCE [LARGE SCALE GENOMIC DNA]</scope>
    <source>
        <strain evidence="19 20">ALL</strain>
    </source>
</reference>
<dbReference type="GO" id="GO:0022008">
    <property type="term" value="P:neurogenesis"/>
    <property type="evidence" value="ECO:0007669"/>
    <property type="project" value="TreeGrafter"/>
</dbReference>
<dbReference type="PANTHER" id="PTHR24416">
    <property type="entry name" value="TYROSINE-PROTEIN KINASE RECEPTOR"/>
    <property type="match status" value="1"/>
</dbReference>
<gene>
    <name evidence="19" type="ORF">L596_007833</name>
</gene>
<evidence type="ECO:0000256" key="13">
    <source>
        <dbReference type="ARBA" id="ARBA00023180"/>
    </source>
</evidence>
<protein>
    <recommendedName>
        <fullName evidence="2">receptor protein-tyrosine kinase</fullName>
        <ecNumber evidence="2">2.7.10.1</ecNumber>
    </recommendedName>
</protein>
<evidence type="ECO:0000256" key="9">
    <source>
        <dbReference type="ARBA" id="ARBA00022989"/>
    </source>
</evidence>
<accession>A0A4U5PB46</accession>
<dbReference type="FunFam" id="1.10.510.10:FF:000027">
    <property type="entry name" value="Receptor protein-tyrosine kinase"/>
    <property type="match status" value="1"/>
</dbReference>
<dbReference type="Gene3D" id="1.10.510.10">
    <property type="entry name" value="Transferase(Phosphotransferase) domain 1"/>
    <property type="match status" value="1"/>
</dbReference>
<feature type="compositionally biased region" description="Polar residues" evidence="16">
    <location>
        <begin position="1363"/>
        <end position="1377"/>
    </location>
</feature>
<comment type="catalytic activity">
    <reaction evidence="14">
        <text>L-tyrosyl-[protein] + ATP = O-phospho-L-tyrosyl-[protein] + ADP + H(+)</text>
        <dbReference type="Rhea" id="RHEA:10596"/>
        <dbReference type="Rhea" id="RHEA-COMP:10136"/>
        <dbReference type="Rhea" id="RHEA-COMP:20101"/>
        <dbReference type="ChEBI" id="CHEBI:15378"/>
        <dbReference type="ChEBI" id="CHEBI:30616"/>
        <dbReference type="ChEBI" id="CHEBI:46858"/>
        <dbReference type="ChEBI" id="CHEBI:61978"/>
        <dbReference type="ChEBI" id="CHEBI:456216"/>
        <dbReference type="EC" id="2.7.10.1"/>
    </reaction>
</comment>
<dbReference type="InterPro" id="IPR006212">
    <property type="entry name" value="Furin_repeat"/>
</dbReference>
<dbReference type="SMART" id="SM00261">
    <property type="entry name" value="FU"/>
    <property type="match status" value="7"/>
</dbReference>
<dbReference type="GO" id="GO:0004714">
    <property type="term" value="F:transmembrane receptor protein tyrosine kinase activity"/>
    <property type="evidence" value="ECO:0007669"/>
    <property type="project" value="UniProtKB-EC"/>
</dbReference>
<evidence type="ECO:0000256" key="11">
    <source>
        <dbReference type="ARBA" id="ARBA00023137"/>
    </source>
</evidence>
<evidence type="ECO:0000313" key="20">
    <source>
        <dbReference type="Proteomes" id="UP000298663"/>
    </source>
</evidence>
<dbReference type="PROSITE" id="PS50011">
    <property type="entry name" value="PROTEIN_KINASE_DOM"/>
    <property type="match status" value="1"/>
</dbReference>
<dbReference type="GO" id="GO:0005524">
    <property type="term" value="F:ATP binding"/>
    <property type="evidence" value="ECO:0007669"/>
    <property type="project" value="UniProtKB-UniRule"/>
</dbReference>
<evidence type="ECO:0000256" key="12">
    <source>
        <dbReference type="ARBA" id="ARBA00023170"/>
    </source>
</evidence>
<keyword evidence="5 17" id="KW-0812">Transmembrane</keyword>
<evidence type="ECO:0000256" key="10">
    <source>
        <dbReference type="ARBA" id="ARBA00023136"/>
    </source>
</evidence>
<evidence type="ECO:0000256" key="14">
    <source>
        <dbReference type="ARBA" id="ARBA00051243"/>
    </source>
</evidence>
<keyword evidence="6 15" id="KW-0547">Nucleotide-binding</keyword>
<dbReference type="GO" id="GO:0009925">
    <property type="term" value="C:basal plasma membrane"/>
    <property type="evidence" value="ECO:0007669"/>
    <property type="project" value="TreeGrafter"/>
</dbReference>
<dbReference type="PANTHER" id="PTHR24416:SF566">
    <property type="entry name" value="EPIDERMAL GROWTH FACTOR RECEPTOR"/>
    <property type="match status" value="1"/>
</dbReference>
<evidence type="ECO:0000256" key="6">
    <source>
        <dbReference type="ARBA" id="ARBA00022741"/>
    </source>
</evidence>
<dbReference type="PROSITE" id="PS00107">
    <property type="entry name" value="PROTEIN_KINASE_ATP"/>
    <property type="match status" value="1"/>
</dbReference>
<evidence type="ECO:0000256" key="4">
    <source>
        <dbReference type="ARBA" id="ARBA00022679"/>
    </source>
</evidence>
<keyword evidence="20" id="KW-1185">Reference proteome</keyword>
<dbReference type="OrthoDB" id="6219513at2759"/>
<dbReference type="PRINTS" id="PR00109">
    <property type="entry name" value="TYRKINASE"/>
</dbReference>
<dbReference type="Proteomes" id="UP000298663">
    <property type="component" value="Unassembled WGS sequence"/>
</dbReference>
<dbReference type="Pfam" id="PF01030">
    <property type="entry name" value="Recep_L_domain"/>
    <property type="match status" value="2"/>
</dbReference>
<evidence type="ECO:0000256" key="17">
    <source>
        <dbReference type="SAM" id="Phobius"/>
    </source>
</evidence>
<evidence type="ECO:0000256" key="7">
    <source>
        <dbReference type="ARBA" id="ARBA00022777"/>
    </source>
</evidence>
<dbReference type="PROSITE" id="PS00109">
    <property type="entry name" value="PROTEIN_KINASE_TYR"/>
    <property type="match status" value="1"/>
</dbReference>
<feature type="region of interest" description="Disordered" evidence="16">
    <location>
        <begin position="1232"/>
        <end position="1289"/>
    </location>
</feature>
<feature type="transmembrane region" description="Helical" evidence="17">
    <location>
        <begin position="864"/>
        <end position="887"/>
    </location>
</feature>
<feature type="region of interest" description="Disordered" evidence="16">
    <location>
        <begin position="1"/>
        <end position="38"/>
    </location>
</feature>
<evidence type="ECO:0000256" key="5">
    <source>
        <dbReference type="ARBA" id="ARBA00022692"/>
    </source>
</evidence>
<keyword evidence="9 17" id="KW-1133">Transmembrane helix</keyword>
<dbReference type="EMBL" id="AZBU02000002">
    <property type="protein sequence ID" value="TKR93361.1"/>
    <property type="molecule type" value="Genomic_DNA"/>
</dbReference>
<dbReference type="GO" id="GO:0043066">
    <property type="term" value="P:negative regulation of apoptotic process"/>
    <property type="evidence" value="ECO:0007669"/>
    <property type="project" value="TreeGrafter"/>
</dbReference>
<feature type="domain" description="Protein kinase" evidence="18">
    <location>
        <begin position="932"/>
        <end position="1193"/>
    </location>
</feature>
<organism evidence="19 20">
    <name type="scientific">Steinernema carpocapsae</name>
    <name type="common">Entomopathogenic nematode</name>
    <dbReference type="NCBI Taxonomy" id="34508"/>
    <lineage>
        <taxon>Eukaryota</taxon>
        <taxon>Metazoa</taxon>
        <taxon>Ecdysozoa</taxon>
        <taxon>Nematoda</taxon>
        <taxon>Chromadorea</taxon>
        <taxon>Rhabditida</taxon>
        <taxon>Tylenchina</taxon>
        <taxon>Panagrolaimomorpha</taxon>
        <taxon>Strongyloidoidea</taxon>
        <taxon>Steinernematidae</taxon>
        <taxon>Steinernema</taxon>
    </lineage>
</organism>
<dbReference type="Pfam" id="PF00757">
    <property type="entry name" value="Furin-like"/>
    <property type="match status" value="1"/>
</dbReference>
<dbReference type="InterPro" id="IPR050122">
    <property type="entry name" value="RTK"/>
</dbReference>
<dbReference type="SUPFAM" id="SSF57184">
    <property type="entry name" value="Growth factor receptor domain"/>
    <property type="match status" value="3"/>
</dbReference>
<dbReference type="InterPro" id="IPR020635">
    <property type="entry name" value="Tyr_kinase_cat_dom"/>
</dbReference>
<dbReference type="GO" id="GO:0008284">
    <property type="term" value="P:positive regulation of cell population proliferation"/>
    <property type="evidence" value="ECO:0007669"/>
    <property type="project" value="TreeGrafter"/>
</dbReference>
<dbReference type="InterPro" id="IPR011009">
    <property type="entry name" value="Kinase-like_dom_sf"/>
</dbReference>
<keyword evidence="4" id="KW-0808">Transferase</keyword>
<evidence type="ECO:0000256" key="15">
    <source>
        <dbReference type="PROSITE-ProRule" id="PRU10141"/>
    </source>
</evidence>
<keyword evidence="7" id="KW-0418">Kinase</keyword>
<feature type="compositionally biased region" description="Low complexity" evidence="16">
    <location>
        <begin position="1237"/>
        <end position="1256"/>
    </location>
</feature>